<dbReference type="AlphaFoldDB" id="A0A1A8KQW7"/>
<accession>A0A1A8KQW7</accession>
<reference evidence="1" key="2">
    <citation type="submission" date="2016-06" db="EMBL/GenBank/DDBJ databases">
        <title>The genome of a short-lived fish provides insights into sex chromosome evolution and the genetic control of aging.</title>
        <authorList>
            <person name="Reichwald K."/>
            <person name="Felder M."/>
            <person name="Petzold A."/>
            <person name="Koch P."/>
            <person name="Groth M."/>
            <person name="Platzer M."/>
        </authorList>
    </citation>
    <scope>NUCLEOTIDE SEQUENCE</scope>
    <source>
        <tissue evidence="1">Brain</tissue>
    </source>
</reference>
<proteinExistence type="predicted"/>
<evidence type="ECO:0000313" key="1">
    <source>
        <dbReference type="EMBL" id="SBR34638.1"/>
    </source>
</evidence>
<feature type="non-terminal residue" evidence="1">
    <location>
        <position position="1"/>
    </location>
</feature>
<sequence length="41" mass="4462">RAGCLVSAAALQRGFDLRSKEMLLSRFGRIGGQLENELIGK</sequence>
<name>A0A1A8KQW7_NOTKU</name>
<organism evidence="1">
    <name type="scientific">Nothobranchius kuhntae</name>
    <name type="common">Beira killifish</name>
    <dbReference type="NCBI Taxonomy" id="321403"/>
    <lineage>
        <taxon>Eukaryota</taxon>
        <taxon>Metazoa</taxon>
        <taxon>Chordata</taxon>
        <taxon>Craniata</taxon>
        <taxon>Vertebrata</taxon>
        <taxon>Euteleostomi</taxon>
        <taxon>Actinopterygii</taxon>
        <taxon>Neopterygii</taxon>
        <taxon>Teleostei</taxon>
        <taxon>Neoteleostei</taxon>
        <taxon>Acanthomorphata</taxon>
        <taxon>Ovalentaria</taxon>
        <taxon>Atherinomorphae</taxon>
        <taxon>Cyprinodontiformes</taxon>
        <taxon>Nothobranchiidae</taxon>
        <taxon>Nothobranchius</taxon>
    </lineage>
</organism>
<feature type="non-terminal residue" evidence="1">
    <location>
        <position position="41"/>
    </location>
</feature>
<dbReference type="EMBL" id="HAEE01014588">
    <property type="protein sequence ID" value="SBR34638.1"/>
    <property type="molecule type" value="Transcribed_RNA"/>
</dbReference>
<gene>
    <name evidence="1" type="primary">Nfu_g_1_025921</name>
</gene>
<reference evidence="1" key="1">
    <citation type="submission" date="2016-05" db="EMBL/GenBank/DDBJ databases">
        <authorList>
            <person name="Lavstsen T."/>
            <person name="Jespersen J.S."/>
        </authorList>
    </citation>
    <scope>NUCLEOTIDE SEQUENCE</scope>
    <source>
        <tissue evidence="1">Brain</tissue>
    </source>
</reference>
<protein>
    <submittedName>
        <fullName evidence="1">Uncharacterized protein</fullName>
    </submittedName>
</protein>